<feature type="compositionally biased region" description="Basic and acidic residues" evidence="2">
    <location>
        <begin position="81"/>
        <end position="94"/>
    </location>
</feature>
<reference evidence="3" key="2">
    <citation type="submission" date="2022-01" db="EMBL/GenBank/DDBJ databases">
        <authorList>
            <person name="Yamashiro T."/>
            <person name="Shiraishi A."/>
            <person name="Satake H."/>
            <person name="Nakayama K."/>
        </authorList>
    </citation>
    <scope>NUCLEOTIDE SEQUENCE</scope>
</reference>
<organism evidence="3 4">
    <name type="scientific">Tanacetum coccineum</name>
    <dbReference type="NCBI Taxonomy" id="301880"/>
    <lineage>
        <taxon>Eukaryota</taxon>
        <taxon>Viridiplantae</taxon>
        <taxon>Streptophyta</taxon>
        <taxon>Embryophyta</taxon>
        <taxon>Tracheophyta</taxon>
        <taxon>Spermatophyta</taxon>
        <taxon>Magnoliopsida</taxon>
        <taxon>eudicotyledons</taxon>
        <taxon>Gunneridae</taxon>
        <taxon>Pentapetalae</taxon>
        <taxon>asterids</taxon>
        <taxon>campanulids</taxon>
        <taxon>Asterales</taxon>
        <taxon>Asteraceae</taxon>
        <taxon>Asteroideae</taxon>
        <taxon>Anthemideae</taxon>
        <taxon>Anthemidinae</taxon>
        <taxon>Tanacetum</taxon>
    </lineage>
</organism>
<dbReference type="PANTHER" id="PTHR45023:SF14">
    <property type="entry name" value="GLUTATHIONE TRANSFERASE"/>
    <property type="match status" value="1"/>
</dbReference>
<keyword evidence="1" id="KW-0175">Coiled coil</keyword>
<feature type="compositionally biased region" description="Basic residues" evidence="2">
    <location>
        <begin position="70"/>
        <end position="80"/>
    </location>
</feature>
<dbReference type="PANTHER" id="PTHR45023">
    <property type="match status" value="1"/>
</dbReference>
<evidence type="ECO:0000256" key="2">
    <source>
        <dbReference type="SAM" id="MobiDB-lite"/>
    </source>
</evidence>
<name>A0ABQ5GVE0_9ASTR</name>
<protein>
    <recommendedName>
        <fullName evidence="5">No apical meristem-associated C-terminal domain-containing protein</fullName>
    </recommendedName>
</protein>
<feature type="coiled-coil region" evidence="1">
    <location>
        <begin position="226"/>
        <end position="258"/>
    </location>
</feature>
<evidence type="ECO:0008006" key="5">
    <source>
        <dbReference type="Google" id="ProtNLM"/>
    </source>
</evidence>
<evidence type="ECO:0000313" key="4">
    <source>
        <dbReference type="Proteomes" id="UP001151760"/>
    </source>
</evidence>
<dbReference type="Proteomes" id="UP001151760">
    <property type="component" value="Unassembled WGS sequence"/>
</dbReference>
<gene>
    <name evidence="3" type="ORF">Tco_1053601</name>
</gene>
<sequence length="294" mass="33768">MESSTSSQPNQPYSLVNRINLDMNFEELMFSQEYNYNQDYSMGHGSGHGSVPVNDDEEDDSPVEEVSPVKPKKPSRRAARGKKDEPKEPPKDWTMAKETALYQAWCDVSENNIARNNMKTKGFWDAVIKYFENETGSSRGYDSIVSKWKNKVRPRIGAFCAIINNVEENHKSASGGFNLNKEVDEAVEETQEPMGRDRAKAKKKAAGFSRGGSPLFVVLNRELSIREAEAREAAQLKREKLEIQRRTLELAEREKRDRDILFYNSIIDPCLAPIQQEKLLEMKMEIKERYNLDY</sequence>
<evidence type="ECO:0000313" key="3">
    <source>
        <dbReference type="EMBL" id="GJT79259.1"/>
    </source>
</evidence>
<keyword evidence="4" id="KW-1185">Reference proteome</keyword>
<reference evidence="3" key="1">
    <citation type="journal article" date="2022" name="Int. J. Mol. Sci.">
        <title>Draft Genome of Tanacetum Coccineum: Genomic Comparison of Closely Related Tanacetum-Family Plants.</title>
        <authorList>
            <person name="Yamashiro T."/>
            <person name="Shiraishi A."/>
            <person name="Nakayama K."/>
            <person name="Satake H."/>
        </authorList>
    </citation>
    <scope>NUCLEOTIDE SEQUENCE</scope>
</reference>
<accession>A0ABQ5GVE0</accession>
<feature type="region of interest" description="Disordered" evidence="2">
    <location>
        <begin position="37"/>
        <end position="94"/>
    </location>
</feature>
<comment type="caution">
    <text evidence="3">The sequence shown here is derived from an EMBL/GenBank/DDBJ whole genome shotgun (WGS) entry which is preliminary data.</text>
</comment>
<proteinExistence type="predicted"/>
<feature type="compositionally biased region" description="Acidic residues" evidence="2">
    <location>
        <begin position="54"/>
        <end position="63"/>
    </location>
</feature>
<dbReference type="EMBL" id="BQNB010018882">
    <property type="protein sequence ID" value="GJT79259.1"/>
    <property type="molecule type" value="Genomic_DNA"/>
</dbReference>
<evidence type="ECO:0000256" key="1">
    <source>
        <dbReference type="SAM" id="Coils"/>
    </source>
</evidence>